<dbReference type="GO" id="GO:0006357">
    <property type="term" value="P:regulation of transcription by RNA polymerase II"/>
    <property type="evidence" value="ECO:0007669"/>
    <property type="project" value="TreeGrafter"/>
</dbReference>
<dbReference type="Gene3D" id="3.30.420.40">
    <property type="match status" value="1"/>
</dbReference>
<protein>
    <submittedName>
        <fullName evidence="3">Putative exopolyphosphatase</fullName>
    </submittedName>
</protein>
<organism evidence="3 4">
    <name type="scientific">Tatumella ptyseos ATCC 33301</name>
    <dbReference type="NCBI Taxonomy" id="1005995"/>
    <lineage>
        <taxon>Bacteria</taxon>
        <taxon>Pseudomonadati</taxon>
        <taxon>Pseudomonadota</taxon>
        <taxon>Gammaproteobacteria</taxon>
        <taxon>Enterobacterales</taxon>
        <taxon>Erwiniaceae</taxon>
        <taxon>Tatumella</taxon>
    </lineage>
</organism>
<dbReference type="AlphaFoldDB" id="A0A085JCU6"/>
<accession>A0A085JCU6</accession>
<keyword evidence="4" id="KW-1185">Reference proteome</keyword>
<dbReference type="PANTHER" id="PTHR30005">
    <property type="entry name" value="EXOPOLYPHOSPHATASE"/>
    <property type="match status" value="1"/>
</dbReference>
<evidence type="ECO:0000256" key="1">
    <source>
        <dbReference type="SAM" id="SignalP"/>
    </source>
</evidence>
<gene>
    <name evidence="3" type="ORF">GTPT_2482</name>
</gene>
<dbReference type="OrthoDB" id="6430150at2"/>
<dbReference type="Proteomes" id="UP000028602">
    <property type="component" value="Unassembled WGS sequence"/>
</dbReference>
<feature type="signal peptide" evidence="1">
    <location>
        <begin position="1"/>
        <end position="25"/>
    </location>
</feature>
<dbReference type="Gene3D" id="3.30.420.150">
    <property type="entry name" value="Exopolyphosphatase. Domain 2"/>
    <property type="match status" value="1"/>
</dbReference>
<feature type="chain" id="PRO_5001793410" evidence="1">
    <location>
        <begin position="26"/>
        <end position="340"/>
    </location>
</feature>
<dbReference type="SUPFAM" id="SSF53067">
    <property type="entry name" value="Actin-like ATPase domain"/>
    <property type="match status" value="1"/>
</dbReference>
<name>A0A085JCU6_9GAMM</name>
<dbReference type="RefSeq" id="WP_029991775.1">
    <property type="nucleotide sequence ID" value="NZ_ATMJ01000084.1"/>
</dbReference>
<dbReference type="InterPro" id="IPR050273">
    <property type="entry name" value="GppA/Ppx_hydrolase"/>
</dbReference>
<reference evidence="3 4" key="1">
    <citation type="submission" date="2014-05" db="EMBL/GenBank/DDBJ databases">
        <title>ATOL: Assembling a taxonomically balanced genome-scale reconstruction of the evolutionary history of the Enterobacteriaceae.</title>
        <authorList>
            <person name="Plunkett G.III."/>
            <person name="Neeno-Eckwall E.C."/>
            <person name="Glasner J.D."/>
            <person name="Perna N.T."/>
        </authorList>
    </citation>
    <scope>NUCLEOTIDE SEQUENCE [LARGE SCALE GENOMIC DNA]</scope>
    <source>
        <strain evidence="3 4">ATCC 33301</strain>
    </source>
</reference>
<dbReference type="InterPro" id="IPR043129">
    <property type="entry name" value="ATPase_NBD"/>
</dbReference>
<dbReference type="eggNOG" id="COG0248">
    <property type="taxonomic scope" value="Bacteria"/>
</dbReference>
<dbReference type="Pfam" id="PF02541">
    <property type="entry name" value="Ppx-GppA"/>
    <property type="match status" value="1"/>
</dbReference>
<feature type="domain" description="Ppx/GppA phosphatase N-terminal" evidence="2">
    <location>
        <begin position="76"/>
        <end position="184"/>
    </location>
</feature>
<evidence type="ECO:0000259" key="2">
    <source>
        <dbReference type="Pfam" id="PF02541"/>
    </source>
</evidence>
<dbReference type="EMBL" id="JMPR01000038">
    <property type="protein sequence ID" value="KFD18292.1"/>
    <property type="molecule type" value="Genomic_DNA"/>
</dbReference>
<dbReference type="PANTHER" id="PTHR30005:SF0">
    <property type="entry name" value="RETROGRADE REGULATION PROTEIN 2"/>
    <property type="match status" value="1"/>
</dbReference>
<evidence type="ECO:0000313" key="4">
    <source>
        <dbReference type="Proteomes" id="UP000028602"/>
    </source>
</evidence>
<evidence type="ECO:0000313" key="3">
    <source>
        <dbReference type="EMBL" id="KFD18292.1"/>
    </source>
</evidence>
<proteinExistence type="predicted"/>
<comment type="caution">
    <text evidence="3">The sequence shown here is derived from an EMBL/GenBank/DDBJ whole genome shotgun (WGS) entry which is preliminary data.</text>
</comment>
<keyword evidence="1" id="KW-0732">Signal</keyword>
<dbReference type="InterPro" id="IPR003695">
    <property type="entry name" value="Ppx_GppA_N"/>
</dbReference>
<sequence>MQTLPKWATLLLSVVPVVFCVSVSASPCLQNRAAIDIGSGSTKIAVAEVDTCQHQIRKMLYQQQLPVSYNDALMHAADNRLPDSIIRQGLSALKQEIKQASRFHPVSIEGVATAVFRNAENGQQIIQLFNQQSSAHIRIISQQQEALLGFASARAALNQSGVQKDDILVWDIGGGSMQMTTWDEQHGHPHPVIYQGKLASVTLKNYIVSLLKHQPLRPDSSPNPIGNDAGNALKFVEFYASNDVDASLKRLIPHRKIIGIGGVHDYSIRQQFGNKPDSYTLTQLSTLAGLQVMKRDDELHGDYRATDVSNLLLVEGYMRALNIPEVTLVKASLVQGLLVR</sequence>